<organism evidence="2 3">
    <name type="scientific">Gigaspora rosea</name>
    <dbReference type="NCBI Taxonomy" id="44941"/>
    <lineage>
        <taxon>Eukaryota</taxon>
        <taxon>Fungi</taxon>
        <taxon>Fungi incertae sedis</taxon>
        <taxon>Mucoromycota</taxon>
        <taxon>Glomeromycotina</taxon>
        <taxon>Glomeromycetes</taxon>
        <taxon>Diversisporales</taxon>
        <taxon>Gigasporaceae</taxon>
        <taxon>Gigaspora</taxon>
    </lineage>
</organism>
<dbReference type="Gene3D" id="3.30.365.10">
    <property type="entry name" value="Aldehyde oxidase/xanthine dehydrogenase, molybdopterin binding domain"/>
    <property type="match status" value="2"/>
</dbReference>
<accession>A0A397VA00</accession>
<proteinExistence type="predicted"/>
<name>A0A397VA00_9GLOM</name>
<evidence type="ECO:0000313" key="3">
    <source>
        <dbReference type="Proteomes" id="UP000266673"/>
    </source>
</evidence>
<gene>
    <name evidence="2" type="ORF">C2G38_2188937</name>
</gene>
<sequence length="87" mass="9762">MRCRKGLQGADYIFEGESRSGAQDMETNAALVIPKHKDDEFEIHSGSQSHSSIQEKVAEHWLGSWCLVSQQTIRCVLDRSEDIIITG</sequence>
<feature type="domain" description="Aldehyde oxidase/xanthine dehydrogenase first molybdopterin binding" evidence="1">
    <location>
        <begin position="5"/>
        <end position="59"/>
    </location>
</feature>
<evidence type="ECO:0000313" key="2">
    <source>
        <dbReference type="EMBL" id="RIB16803.1"/>
    </source>
</evidence>
<dbReference type="STRING" id="44941.A0A397VA00"/>
<dbReference type="InterPro" id="IPR037165">
    <property type="entry name" value="AldOxase/xan_DH_Mopterin-bd_sf"/>
</dbReference>
<dbReference type="Pfam" id="PF02738">
    <property type="entry name" value="MoCoBD_1"/>
    <property type="match status" value="1"/>
</dbReference>
<dbReference type="GO" id="GO:0016491">
    <property type="term" value="F:oxidoreductase activity"/>
    <property type="evidence" value="ECO:0007669"/>
    <property type="project" value="InterPro"/>
</dbReference>
<keyword evidence="3" id="KW-1185">Reference proteome</keyword>
<dbReference type="InterPro" id="IPR008274">
    <property type="entry name" value="AldOxase/xan_DH_MoCoBD1"/>
</dbReference>
<dbReference type="Proteomes" id="UP000266673">
    <property type="component" value="Unassembled WGS sequence"/>
</dbReference>
<protein>
    <recommendedName>
        <fullName evidence="1">Aldehyde oxidase/xanthine dehydrogenase first molybdopterin binding domain-containing protein</fullName>
    </recommendedName>
</protein>
<dbReference type="EMBL" id="QKWP01000649">
    <property type="protein sequence ID" value="RIB16803.1"/>
    <property type="molecule type" value="Genomic_DNA"/>
</dbReference>
<evidence type="ECO:0000259" key="1">
    <source>
        <dbReference type="Pfam" id="PF02738"/>
    </source>
</evidence>
<dbReference type="AlphaFoldDB" id="A0A397VA00"/>
<comment type="caution">
    <text evidence="2">The sequence shown here is derived from an EMBL/GenBank/DDBJ whole genome shotgun (WGS) entry which is preliminary data.</text>
</comment>
<reference evidence="2 3" key="1">
    <citation type="submission" date="2018-06" db="EMBL/GenBank/DDBJ databases">
        <title>Comparative genomics reveals the genomic features of Rhizophagus irregularis, R. cerebriforme, R. diaphanum and Gigaspora rosea, and their symbiotic lifestyle signature.</title>
        <authorList>
            <person name="Morin E."/>
            <person name="San Clemente H."/>
            <person name="Chen E.C.H."/>
            <person name="De La Providencia I."/>
            <person name="Hainaut M."/>
            <person name="Kuo A."/>
            <person name="Kohler A."/>
            <person name="Murat C."/>
            <person name="Tang N."/>
            <person name="Roy S."/>
            <person name="Loubradou J."/>
            <person name="Henrissat B."/>
            <person name="Grigoriev I.V."/>
            <person name="Corradi N."/>
            <person name="Roux C."/>
            <person name="Martin F.M."/>
        </authorList>
    </citation>
    <scope>NUCLEOTIDE SEQUENCE [LARGE SCALE GENOMIC DNA]</scope>
    <source>
        <strain evidence="2 3">DAOM 194757</strain>
    </source>
</reference>
<dbReference type="SUPFAM" id="SSF56003">
    <property type="entry name" value="Molybdenum cofactor-binding domain"/>
    <property type="match status" value="1"/>
</dbReference>